<dbReference type="Proteomes" id="UP000306319">
    <property type="component" value="Unassembled WGS sequence"/>
</dbReference>
<organism evidence="1 2">
    <name type="scientific">Lepagella muris</name>
    <dbReference type="NCBI Taxonomy" id="3032870"/>
    <lineage>
        <taxon>Bacteria</taxon>
        <taxon>Pseudomonadati</taxon>
        <taxon>Bacteroidota</taxon>
        <taxon>Bacteroidia</taxon>
        <taxon>Bacteroidales</taxon>
        <taxon>Muribaculaceae</taxon>
        <taxon>Lepagella</taxon>
    </lineage>
</organism>
<name>A0AC61RAK6_9BACT</name>
<sequence length="121" mass="13069">MKVMKKILMSLFLMAGMSFGIMAAETAAFPGGKDALDKFIAKTMVYPESSKSMGVEGVVNVQFTVNPDGTLSDIKIVRMVDPDLEKEAIRIVKKMPAWQPAEKDGTAVASTAKVAIPFVLE</sequence>
<accession>A0AC61RAK6</accession>
<evidence type="ECO:0000313" key="2">
    <source>
        <dbReference type="Proteomes" id="UP000306319"/>
    </source>
</evidence>
<evidence type="ECO:0000313" key="1">
    <source>
        <dbReference type="EMBL" id="TGY75943.1"/>
    </source>
</evidence>
<reference evidence="1" key="1">
    <citation type="submission" date="2019-04" db="EMBL/GenBank/DDBJ databases">
        <title>Microbes associate with the intestines of laboratory mice.</title>
        <authorList>
            <person name="Navarre W."/>
            <person name="Wong E."/>
            <person name="Huang K."/>
            <person name="Tropini C."/>
            <person name="Ng K."/>
            <person name="Yu B."/>
        </authorList>
    </citation>
    <scope>NUCLEOTIDE SEQUENCE</scope>
    <source>
        <strain evidence="1">NM04_E33</strain>
    </source>
</reference>
<keyword evidence="2" id="KW-1185">Reference proteome</keyword>
<proteinExistence type="predicted"/>
<gene>
    <name evidence="1" type="ORF">E5331_19200</name>
</gene>
<comment type="caution">
    <text evidence="1">The sequence shown here is derived from an EMBL/GenBank/DDBJ whole genome shotgun (WGS) entry which is preliminary data.</text>
</comment>
<dbReference type="EMBL" id="SRYB01000048">
    <property type="protein sequence ID" value="TGY75943.1"/>
    <property type="molecule type" value="Genomic_DNA"/>
</dbReference>
<protein>
    <submittedName>
        <fullName evidence="1">Energy transducer TonB</fullName>
    </submittedName>
</protein>